<keyword evidence="6" id="KW-0819">tRNA processing</keyword>
<dbReference type="Proteomes" id="UP001163046">
    <property type="component" value="Unassembled WGS sequence"/>
</dbReference>
<dbReference type="InterPro" id="IPR029063">
    <property type="entry name" value="SAM-dependent_MTases_sf"/>
</dbReference>
<keyword evidence="4 7" id="KW-0808">Transferase</keyword>
<sequence>MLILWQTILLNIQYHQINMDWRTLFPAFYPEKNDKEANRDNKCSKVEFADIGCGYGGLLVDLSPMFPDTLMVGMEIRLKVSDYVSDRVTALRTAHPGQYQNIHVIRTNAMKYLPNYFHKGQLNKMFSVS</sequence>
<reference evidence="7" key="1">
    <citation type="submission" date="2023-01" db="EMBL/GenBank/DDBJ databases">
        <title>Genome assembly of the deep-sea coral Lophelia pertusa.</title>
        <authorList>
            <person name="Herrera S."/>
            <person name="Cordes E."/>
        </authorList>
    </citation>
    <scope>NUCLEOTIDE SEQUENCE</scope>
    <source>
        <strain evidence="7">USNM1676648</strain>
        <tissue evidence="7">Polyp</tissue>
    </source>
</reference>
<dbReference type="InterPro" id="IPR003358">
    <property type="entry name" value="tRNA_(Gua-N-7)_MeTrfase_Trmb"/>
</dbReference>
<organism evidence="7 8">
    <name type="scientific">Desmophyllum pertusum</name>
    <dbReference type="NCBI Taxonomy" id="174260"/>
    <lineage>
        <taxon>Eukaryota</taxon>
        <taxon>Metazoa</taxon>
        <taxon>Cnidaria</taxon>
        <taxon>Anthozoa</taxon>
        <taxon>Hexacorallia</taxon>
        <taxon>Scleractinia</taxon>
        <taxon>Caryophylliina</taxon>
        <taxon>Caryophylliidae</taxon>
        <taxon>Desmophyllum</taxon>
    </lineage>
</organism>
<evidence type="ECO:0000256" key="5">
    <source>
        <dbReference type="ARBA" id="ARBA00022691"/>
    </source>
</evidence>
<dbReference type="OrthoDB" id="47276at2759"/>
<accession>A0A9X0DBS2</accession>
<gene>
    <name evidence="7" type="primary">METTL1</name>
    <name evidence="7" type="ORF">OS493_013627</name>
</gene>
<protein>
    <recommendedName>
        <fullName evidence="2">tRNA (guanine(46)-N(7))-methyltransferase</fullName>
        <ecNumber evidence="2">2.1.1.33</ecNumber>
    </recommendedName>
</protein>
<dbReference type="EMBL" id="MU825402">
    <property type="protein sequence ID" value="KAJ7392249.1"/>
    <property type="molecule type" value="Genomic_DNA"/>
</dbReference>
<dbReference type="PANTHER" id="PTHR23417:SF16">
    <property type="entry name" value="TRNA (GUANINE-N(7)-)-METHYLTRANSFERASE"/>
    <property type="match status" value="1"/>
</dbReference>
<dbReference type="PANTHER" id="PTHR23417">
    <property type="entry name" value="3-DEOXY-D-MANNO-OCTULOSONIC-ACID TRANSFERASE/TRNA GUANINE-N 7 - -METHYLTRANSFERASE"/>
    <property type="match status" value="1"/>
</dbReference>
<dbReference type="Gene3D" id="3.40.50.150">
    <property type="entry name" value="Vaccinia Virus protein VP39"/>
    <property type="match status" value="1"/>
</dbReference>
<evidence type="ECO:0000256" key="6">
    <source>
        <dbReference type="ARBA" id="ARBA00022694"/>
    </source>
</evidence>
<dbReference type="GO" id="GO:0008176">
    <property type="term" value="F:tRNA (guanine(46)-N7)-methyltransferase activity"/>
    <property type="evidence" value="ECO:0007669"/>
    <property type="project" value="UniProtKB-EC"/>
</dbReference>
<evidence type="ECO:0000256" key="2">
    <source>
        <dbReference type="ARBA" id="ARBA00011977"/>
    </source>
</evidence>
<dbReference type="EC" id="2.1.1.33" evidence="2"/>
<dbReference type="GO" id="GO:0043527">
    <property type="term" value="C:tRNA methyltransferase complex"/>
    <property type="evidence" value="ECO:0007669"/>
    <property type="project" value="TreeGrafter"/>
</dbReference>
<dbReference type="SUPFAM" id="SSF53335">
    <property type="entry name" value="S-adenosyl-L-methionine-dependent methyltransferases"/>
    <property type="match status" value="1"/>
</dbReference>
<comment type="caution">
    <text evidence="7">The sequence shown here is derived from an EMBL/GenBank/DDBJ whole genome shotgun (WGS) entry which is preliminary data.</text>
</comment>
<name>A0A9X0DBS2_9CNID</name>
<keyword evidence="3 7" id="KW-0489">Methyltransferase</keyword>
<comment type="catalytic activity">
    <reaction evidence="1">
        <text>guanosine(46) in tRNA + S-adenosyl-L-methionine = N(7)-methylguanosine(46) in tRNA + S-adenosyl-L-homocysteine</text>
        <dbReference type="Rhea" id="RHEA:42708"/>
        <dbReference type="Rhea" id="RHEA-COMP:10188"/>
        <dbReference type="Rhea" id="RHEA-COMP:10189"/>
        <dbReference type="ChEBI" id="CHEBI:57856"/>
        <dbReference type="ChEBI" id="CHEBI:59789"/>
        <dbReference type="ChEBI" id="CHEBI:74269"/>
        <dbReference type="ChEBI" id="CHEBI:74480"/>
        <dbReference type="EC" id="2.1.1.33"/>
    </reaction>
</comment>
<dbReference type="PROSITE" id="PS51625">
    <property type="entry name" value="SAM_MT_TRMB"/>
    <property type="match status" value="1"/>
</dbReference>
<evidence type="ECO:0000313" key="8">
    <source>
        <dbReference type="Proteomes" id="UP001163046"/>
    </source>
</evidence>
<evidence type="ECO:0000256" key="1">
    <source>
        <dbReference type="ARBA" id="ARBA00000142"/>
    </source>
</evidence>
<keyword evidence="5" id="KW-0949">S-adenosyl-L-methionine</keyword>
<dbReference type="AlphaFoldDB" id="A0A9X0DBS2"/>
<evidence type="ECO:0000256" key="3">
    <source>
        <dbReference type="ARBA" id="ARBA00022603"/>
    </source>
</evidence>
<evidence type="ECO:0000256" key="4">
    <source>
        <dbReference type="ARBA" id="ARBA00022679"/>
    </source>
</evidence>
<keyword evidence="8" id="KW-1185">Reference proteome</keyword>
<proteinExistence type="predicted"/>
<dbReference type="Pfam" id="PF02390">
    <property type="entry name" value="Methyltransf_4"/>
    <property type="match status" value="1"/>
</dbReference>
<evidence type="ECO:0000313" key="7">
    <source>
        <dbReference type="EMBL" id="KAJ7392249.1"/>
    </source>
</evidence>